<evidence type="ECO:0000313" key="1">
    <source>
        <dbReference type="EMBL" id="KAJ5111958.1"/>
    </source>
</evidence>
<reference evidence="1" key="2">
    <citation type="journal article" date="2023" name="IMA Fungus">
        <title>Comparative genomic study of the Penicillium genus elucidates a diverse pangenome and 15 lateral gene transfer events.</title>
        <authorList>
            <person name="Petersen C."/>
            <person name="Sorensen T."/>
            <person name="Nielsen M.R."/>
            <person name="Sondergaard T.E."/>
            <person name="Sorensen J.L."/>
            <person name="Fitzpatrick D.A."/>
            <person name="Frisvad J.C."/>
            <person name="Nielsen K.L."/>
        </authorList>
    </citation>
    <scope>NUCLEOTIDE SEQUENCE</scope>
    <source>
        <strain evidence="1">IBT 30761</strain>
    </source>
</reference>
<protein>
    <submittedName>
        <fullName evidence="1">Uncharacterized protein</fullName>
    </submittedName>
</protein>
<gene>
    <name evidence="1" type="ORF">N7532_000003</name>
</gene>
<dbReference type="EMBL" id="JAPQKI010000001">
    <property type="protein sequence ID" value="KAJ5111958.1"/>
    <property type="molecule type" value="Genomic_DNA"/>
</dbReference>
<dbReference type="Proteomes" id="UP001149074">
    <property type="component" value="Unassembled WGS sequence"/>
</dbReference>
<dbReference type="RefSeq" id="XP_056479731.1">
    <property type="nucleotide sequence ID" value="XM_056612507.1"/>
</dbReference>
<evidence type="ECO:0000313" key="2">
    <source>
        <dbReference type="Proteomes" id="UP001149074"/>
    </source>
</evidence>
<dbReference type="GeneID" id="81351486"/>
<dbReference type="AlphaFoldDB" id="A0A9W9KNG0"/>
<dbReference type="OrthoDB" id="5985073at2759"/>
<name>A0A9W9KNG0_9EURO</name>
<proteinExistence type="predicted"/>
<accession>A0A9W9KNG0</accession>
<sequence>MTSVPSSVPRPDYSGALKNNSHPVVQLATDTRKDCYDYMWLDNTTDNALADCWTMALTNEISAEVGLRLSRLRTSLLECKLTLEGLYSMEPFALKEVIA</sequence>
<reference evidence="1" key="1">
    <citation type="submission" date="2022-11" db="EMBL/GenBank/DDBJ databases">
        <authorList>
            <person name="Petersen C."/>
        </authorList>
    </citation>
    <scope>NUCLEOTIDE SEQUENCE</scope>
    <source>
        <strain evidence="1">IBT 30761</strain>
    </source>
</reference>
<keyword evidence="2" id="KW-1185">Reference proteome</keyword>
<comment type="caution">
    <text evidence="1">The sequence shown here is derived from an EMBL/GenBank/DDBJ whole genome shotgun (WGS) entry which is preliminary data.</text>
</comment>
<organism evidence="1 2">
    <name type="scientific">Penicillium argentinense</name>
    <dbReference type="NCBI Taxonomy" id="1131581"/>
    <lineage>
        <taxon>Eukaryota</taxon>
        <taxon>Fungi</taxon>
        <taxon>Dikarya</taxon>
        <taxon>Ascomycota</taxon>
        <taxon>Pezizomycotina</taxon>
        <taxon>Eurotiomycetes</taxon>
        <taxon>Eurotiomycetidae</taxon>
        <taxon>Eurotiales</taxon>
        <taxon>Aspergillaceae</taxon>
        <taxon>Penicillium</taxon>
    </lineage>
</organism>